<dbReference type="PANTHER" id="PTHR43404">
    <property type="entry name" value="LIPOPOLYSACCHARIDE CHOLINEPHOSPHOTRANSFERASE LICD"/>
    <property type="match status" value="1"/>
</dbReference>
<dbReference type="InterPro" id="IPR052942">
    <property type="entry name" value="LPS_cholinephosphotransferase"/>
</dbReference>
<dbReference type="RefSeq" id="WP_138344344.1">
    <property type="nucleotide sequence ID" value="NZ_JADPEW010000025.1"/>
</dbReference>
<dbReference type="EMBL" id="QSKO01000014">
    <property type="protein sequence ID" value="RHE73636.1"/>
    <property type="molecule type" value="Genomic_DNA"/>
</dbReference>
<comment type="caution">
    <text evidence="2">The sequence shown here is derived from an EMBL/GenBank/DDBJ whole genome shotgun (WGS) entry which is preliminary data.</text>
</comment>
<dbReference type="PANTHER" id="PTHR43404:SF2">
    <property type="entry name" value="LIPOPOLYSACCHARIDE CHOLINEPHOSPHOTRANSFERASE LICD"/>
    <property type="match status" value="1"/>
</dbReference>
<reference evidence="2 3" key="1">
    <citation type="submission" date="2018-08" db="EMBL/GenBank/DDBJ databases">
        <title>A genome reference for cultivated species of the human gut microbiota.</title>
        <authorList>
            <person name="Zou Y."/>
            <person name="Xue W."/>
            <person name="Luo G."/>
        </authorList>
    </citation>
    <scope>NUCLEOTIDE SEQUENCE [LARGE SCALE GENOMIC DNA]</scope>
    <source>
        <strain evidence="2 3">AM27-32LB</strain>
    </source>
</reference>
<dbReference type="InterPro" id="IPR007074">
    <property type="entry name" value="LicD/FKTN/FKRP_NTP_transf"/>
</dbReference>
<feature type="domain" description="LicD/FKTN/FKRP nucleotidyltransferase" evidence="1">
    <location>
        <begin position="28"/>
        <end position="257"/>
    </location>
</feature>
<sequence>MYGEYEPETLEKLHRAEAEMFKDFADLCERNKIEYFAISGTAIGAVRHQGFIPWDDDIDVAFLREDYERFVEAMKRDREFSRKYDLWGPECSHKYYNLQPTLMLKNTVFVNENAYAGGYRPGILMDLFIYDNIPEDKQEADLIIKKCQRYKILYITRNVNFFKLLKGKDTVQKVKNIICGFLRLGLRLIPGSDEMIYRKFMKYATMYHGKSDKYTCLFDPGAAIMDIHKKKSYPTVKVPFENIEIRLVKNYDEQLRQHMGEYMTIPPVEKRTNHCPVELDFGEYGNEKRI</sequence>
<dbReference type="Proteomes" id="UP000283928">
    <property type="component" value="Unassembled WGS sequence"/>
</dbReference>
<name>A0A414KCS6_9FIRM</name>
<accession>A0A414KCS6</accession>
<dbReference type="GO" id="GO:0009100">
    <property type="term" value="P:glycoprotein metabolic process"/>
    <property type="evidence" value="ECO:0007669"/>
    <property type="project" value="UniProtKB-ARBA"/>
</dbReference>
<evidence type="ECO:0000259" key="1">
    <source>
        <dbReference type="Pfam" id="PF04991"/>
    </source>
</evidence>
<dbReference type="AlphaFoldDB" id="A0A414KCS6"/>
<evidence type="ECO:0000313" key="2">
    <source>
        <dbReference type="EMBL" id="RHE73636.1"/>
    </source>
</evidence>
<proteinExistence type="predicted"/>
<evidence type="ECO:0000313" key="3">
    <source>
        <dbReference type="Proteomes" id="UP000283928"/>
    </source>
</evidence>
<protein>
    <submittedName>
        <fullName evidence="2">LicD family protein</fullName>
    </submittedName>
</protein>
<gene>
    <name evidence="2" type="ORF">DW723_10840</name>
</gene>
<dbReference type="Pfam" id="PF04991">
    <property type="entry name" value="LicD"/>
    <property type="match status" value="1"/>
</dbReference>
<organism evidence="2 3">
    <name type="scientific">Blautia obeum</name>
    <dbReference type="NCBI Taxonomy" id="40520"/>
    <lineage>
        <taxon>Bacteria</taxon>
        <taxon>Bacillati</taxon>
        <taxon>Bacillota</taxon>
        <taxon>Clostridia</taxon>
        <taxon>Lachnospirales</taxon>
        <taxon>Lachnospiraceae</taxon>
        <taxon>Blautia</taxon>
    </lineage>
</organism>